<dbReference type="Pfam" id="PF03171">
    <property type="entry name" value="2OG-FeII_Oxy"/>
    <property type="match status" value="1"/>
</dbReference>
<dbReference type="InterPro" id="IPR005123">
    <property type="entry name" value="Oxoglu/Fe-dep_dioxygenase_dom"/>
</dbReference>
<dbReference type="HOGENOM" id="CLU_010119_8_5_1"/>
<keyword evidence="2" id="KW-0408">Iron</keyword>
<keyword evidence="5" id="KW-1185">Reference proteome</keyword>
<dbReference type="EMBL" id="KI392873">
    <property type="protein sequence ID" value="ERN10319.1"/>
    <property type="molecule type" value="Genomic_DNA"/>
</dbReference>
<evidence type="ECO:0000256" key="1">
    <source>
        <dbReference type="ARBA" id="ARBA00022723"/>
    </source>
</evidence>
<keyword evidence="1" id="KW-0479">Metal-binding</keyword>
<dbReference type="SUPFAM" id="SSF51197">
    <property type="entry name" value="Clavaminate synthase-like"/>
    <property type="match status" value="1"/>
</dbReference>
<feature type="domain" description="Fe2OG dioxygenase" evidence="3">
    <location>
        <begin position="1"/>
        <end position="81"/>
    </location>
</feature>
<dbReference type="Proteomes" id="UP000017836">
    <property type="component" value="Unassembled WGS sequence"/>
</dbReference>
<evidence type="ECO:0000256" key="2">
    <source>
        <dbReference type="ARBA" id="ARBA00023004"/>
    </source>
</evidence>
<dbReference type="Gramene" id="ERN10319">
    <property type="protein sequence ID" value="ERN10319"/>
    <property type="gene ID" value="AMTR_s01184p00000210"/>
</dbReference>
<dbReference type="InterPro" id="IPR027443">
    <property type="entry name" value="IPNS-like_sf"/>
</dbReference>
<dbReference type="STRING" id="13333.W1PR67"/>
<dbReference type="PANTHER" id="PTHR47991">
    <property type="entry name" value="OXOGLUTARATE/IRON-DEPENDENT DIOXYGENASE"/>
    <property type="match status" value="1"/>
</dbReference>
<organism evidence="4 5">
    <name type="scientific">Amborella trichopoda</name>
    <dbReference type="NCBI Taxonomy" id="13333"/>
    <lineage>
        <taxon>Eukaryota</taxon>
        <taxon>Viridiplantae</taxon>
        <taxon>Streptophyta</taxon>
        <taxon>Embryophyta</taxon>
        <taxon>Tracheophyta</taxon>
        <taxon>Spermatophyta</taxon>
        <taxon>Magnoliopsida</taxon>
        <taxon>Amborellales</taxon>
        <taxon>Amborellaceae</taxon>
        <taxon>Amborella</taxon>
    </lineage>
</organism>
<dbReference type="PROSITE" id="PS51471">
    <property type="entry name" value="FE2OG_OXY"/>
    <property type="match status" value="1"/>
</dbReference>
<dbReference type="GO" id="GO:0046872">
    <property type="term" value="F:metal ion binding"/>
    <property type="evidence" value="ECO:0007669"/>
    <property type="project" value="UniProtKB-KW"/>
</dbReference>
<name>W1PR67_AMBTC</name>
<feature type="non-terminal residue" evidence="4">
    <location>
        <position position="1"/>
    </location>
</feature>
<accession>W1PR67</accession>
<proteinExistence type="predicted"/>
<protein>
    <recommendedName>
        <fullName evidence="3">Fe2OG dioxygenase domain-containing protein</fullName>
    </recommendedName>
</protein>
<evidence type="ECO:0000259" key="3">
    <source>
        <dbReference type="PROSITE" id="PS51471"/>
    </source>
</evidence>
<dbReference type="Gene3D" id="2.60.120.330">
    <property type="entry name" value="B-lactam Antibiotic, Isopenicillin N Synthase, Chain"/>
    <property type="match status" value="1"/>
</dbReference>
<evidence type="ECO:0000313" key="5">
    <source>
        <dbReference type="Proteomes" id="UP000017836"/>
    </source>
</evidence>
<gene>
    <name evidence="4" type="ORF">AMTR_s01184p00000210</name>
</gene>
<reference evidence="5" key="1">
    <citation type="journal article" date="2013" name="Science">
        <title>The Amborella genome and the evolution of flowering plants.</title>
        <authorList>
            <consortium name="Amborella Genome Project"/>
        </authorList>
    </citation>
    <scope>NUCLEOTIDE SEQUENCE [LARGE SCALE GENOMIC DNA]</scope>
</reference>
<dbReference type="AlphaFoldDB" id="W1PR67"/>
<dbReference type="InterPro" id="IPR044861">
    <property type="entry name" value="IPNS-like_FE2OG_OXY"/>
</dbReference>
<dbReference type="OMA" id="NRCEGPE"/>
<sequence length="137" mass="15479">KGAHRDPSAFTLLTTDEVGGLEAQRKSDGQWLRLRPIPNSYIIVAGDVLQVLSNDIYDSLVHRVVVNSQVERFSAILGVVPSYNAVVKPLEELVDEDKNPAHYGEYKWGEYFVSRRTSNFMKLDKPVIEVADFKKSK</sequence>
<dbReference type="eggNOG" id="KOG0143">
    <property type="taxonomic scope" value="Eukaryota"/>
</dbReference>
<dbReference type="InterPro" id="IPR050295">
    <property type="entry name" value="Plant_2OG-oxidoreductases"/>
</dbReference>
<evidence type="ECO:0000313" key="4">
    <source>
        <dbReference type="EMBL" id="ERN10319.1"/>
    </source>
</evidence>